<name>A0ABW5LAU2_9FLAO</name>
<evidence type="ECO:0008006" key="3">
    <source>
        <dbReference type="Google" id="ProtNLM"/>
    </source>
</evidence>
<reference evidence="2" key="1">
    <citation type="journal article" date="2019" name="Int. J. Syst. Evol. Microbiol.">
        <title>The Global Catalogue of Microorganisms (GCM) 10K type strain sequencing project: providing services to taxonomists for standard genome sequencing and annotation.</title>
        <authorList>
            <consortium name="The Broad Institute Genomics Platform"/>
            <consortium name="The Broad Institute Genome Sequencing Center for Infectious Disease"/>
            <person name="Wu L."/>
            <person name="Ma J."/>
        </authorList>
    </citation>
    <scope>NUCLEOTIDE SEQUENCE [LARGE SCALE GENOMIC DNA]</scope>
    <source>
        <strain evidence="2">KCTC 52274</strain>
    </source>
</reference>
<comment type="caution">
    <text evidence="1">The sequence shown here is derived from an EMBL/GenBank/DDBJ whole genome shotgun (WGS) entry which is preliminary data.</text>
</comment>
<dbReference type="EMBL" id="JBHULE010000008">
    <property type="protein sequence ID" value="MFD2562023.1"/>
    <property type="molecule type" value="Genomic_DNA"/>
</dbReference>
<evidence type="ECO:0000313" key="1">
    <source>
        <dbReference type="EMBL" id="MFD2562023.1"/>
    </source>
</evidence>
<dbReference type="PANTHER" id="PTHR40257">
    <property type="match status" value="1"/>
</dbReference>
<dbReference type="Proteomes" id="UP001597319">
    <property type="component" value="Unassembled WGS sequence"/>
</dbReference>
<organism evidence="1 2">
    <name type="scientific">Aquimarina rubra</name>
    <dbReference type="NCBI Taxonomy" id="1920033"/>
    <lineage>
        <taxon>Bacteria</taxon>
        <taxon>Pseudomonadati</taxon>
        <taxon>Bacteroidota</taxon>
        <taxon>Flavobacteriia</taxon>
        <taxon>Flavobacteriales</taxon>
        <taxon>Flavobacteriaceae</taxon>
        <taxon>Aquimarina</taxon>
    </lineage>
</organism>
<dbReference type="RefSeq" id="WP_378290248.1">
    <property type="nucleotide sequence ID" value="NZ_JBHULE010000008.1"/>
</dbReference>
<dbReference type="SUPFAM" id="SSF54909">
    <property type="entry name" value="Dimeric alpha+beta barrel"/>
    <property type="match status" value="1"/>
</dbReference>
<dbReference type="InterPro" id="IPR011008">
    <property type="entry name" value="Dimeric_a/b-barrel"/>
</dbReference>
<dbReference type="Gene3D" id="3.30.70.100">
    <property type="match status" value="1"/>
</dbReference>
<evidence type="ECO:0000313" key="2">
    <source>
        <dbReference type="Proteomes" id="UP001597319"/>
    </source>
</evidence>
<dbReference type="PANTHER" id="PTHR40257:SF1">
    <property type="entry name" value="DUF1330 DOMAIN-CONTAINING PROTEIN"/>
    <property type="match status" value="1"/>
</dbReference>
<proteinExistence type="predicted"/>
<keyword evidence="2" id="KW-1185">Reference proteome</keyword>
<protein>
    <recommendedName>
        <fullName evidence="3">DUF1330 domain-containing protein</fullName>
    </recommendedName>
</protein>
<sequence>MTNTFTGITQKQFHDFMEFEVDGPFQMINLLKFKDKVEETGTTGAEAYAQYMNAILPFFQDTSAKVIYQGKPLFGLIGPENTIEWDKILIVEYESKQEFIGMITKEGYPADMRSRALSDSRLILCTSK</sequence>
<gene>
    <name evidence="1" type="ORF">ACFSR1_05035</name>
</gene>
<accession>A0ABW5LAU2</accession>